<accession>A0A831SM37</accession>
<dbReference type="InterPro" id="IPR019619">
    <property type="entry name" value="DUF2490"/>
</dbReference>
<keyword evidence="1" id="KW-0732">Signal</keyword>
<sequence length="212" mass="24357">MRSRTTSLATVLLLNLLSVTALHADDTHSWNTINVQHSLTKQWLLHLGSDQKFVEDMTEHGIWTLFAGAYYKATGNLSLGFEVHHWEKKNAGDWTEENRFTPVVTYKETIKPFVLTFRERAEYRTRKGDDNWISRNYLKLGLAAQPVSPYIANELFYDLTAEKFSENRLSFGLDIGLSKKVKTGLYYMYKSNEKSGDWIGTNVFGTALTFIL</sequence>
<dbReference type="AlphaFoldDB" id="A0A831SM37"/>
<dbReference type="EMBL" id="DSBW01000087">
    <property type="protein sequence ID" value="HED30837.1"/>
    <property type="molecule type" value="Genomic_DNA"/>
</dbReference>
<proteinExistence type="predicted"/>
<gene>
    <name evidence="2" type="ORF">ENN50_03960</name>
</gene>
<comment type="caution">
    <text evidence="2">The sequence shown here is derived from an EMBL/GenBank/DDBJ whole genome shotgun (WGS) entry which is preliminary data.</text>
</comment>
<dbReference type="Proteomes" id="UP000886335">
    <property type="component" value="Unassembled WGS sequence"/>
</dbReference>
<protein>
    <submittedName>
        <fullName evidence="2">DUF2490 domain-containing protein</fullName>
    </submittedName>
</protein>
<dbReference type="Pfam" id="PF10677">
    <property type="entry name" value="DUF2490"/>
    <property type="match status" value="1"/>
</dbReference>
<evidence type="ECO:0000256" key="1">
    <source>
        <dbReference type="SAM" id="SignalP"/>
    </source>
</evidence>
<organism evidence="2">
    <name type="scientific">Prosthecochloris aestuarii</name>
    <dbReference type="NCBI Taxonomy" id="1102"/>
    <lineage>
        <taxon>Bacteria</taxon>
        <taxon>Pseudomonadati</taxon>
        <taxon>Chlorobiota</taxon>
        <taxon>Chlorobiia</taxon>
        <taxon>Chlorobiales</taxon>
        <taxon>Chlorobiaceae</taxon>
        <taxon>Prosthecochloris</taxon>
    </lineage>
</organism>
<feature type="chain" id="PRO_5032332082" evidence="1">
    <location>
        <begin position="25"/>
        <end position="212"/>
    </location>
</feature>
<evidence type="ECO:0000313" key="2">
    <source>
        <dbReference type="EMBL" id="HED30837.1"/>
    </source>
</evidence>
<name>A0A831SM37_PROAE</name>
<reference evidence="2" key="1">
    <citation type="journal article" date="2020" name="mSystems">
        <title>Genome- and Community-Level Interaction Insights into Carbon Utilization and Element Cycling Functions of Hydrothermarchaeota in Hydrothermal Sediment.</title>
        <authorList>
            <person name="Zhou Z."/>
            <person name="Liu Y."/>
            <person name="Xu W."/>
            <person name="Pan J."/>
            <person name="Luo Z.H."/>
            <person name="Li M."/>
        </authorList>
    </citation>
    <scope>NUCLEOTIDE SEQUENCE [LARGE SCALE GENOMIC DNA]</scope>
    <source>
        <strain evidence="2">SpSt-1181</strain>
    </source>
</reference>
<feature type="signal peptide" evidence="1">
    <location>
        <begin position="1"/>
        <end position="24"/>
    </location>
</feature>